<keyword evidence="2" id="KW-0645">Protease</keyword>
<keyword evidence="2" id="KW-0121">Carboxypeptidase</keyword>
<dbReference type="Gene3D" id="3.40.50.1820">
    <property type="entry name" value="alpha/beta hydrolase"/>
    <property type="match status" value="1"/>
</dbReference>
<dbReference type="InterPro" id="IPR001563">
    <property type="entry name" value="Peptidase_S10"/>
</dbReference>
<evidence type="ECO:0000256" key="1">
    <source>
        <dbReference type="ARBA" id="ARBA00009431"/>
    </source>
</evidence>
<evidence type="ECO:0000313" key="3">
    <source>
        <dbReference type="WBParaSite" id="ASIM_0000244301-mRNA-1"/>
    </source>
</evidence>
<comment type="similarity">
    <text evidence="1 2">Belongs to the peptidase S10 family.</text>
</comment>
<reference evidence="3" key="1">
    <citation type="submission" date="2017-02" db="UniProtKB">
        <authorList>
            <consortium name="WormBaseParasite"/>
        </authorList>
    </citation>
    <scope>IDENTIFICATION</scope>
</reference>
<dbReference type="EC" id="3.4.16.-" evidence="2"/>
<evidence type="ECO:0000256" key="2">
    <source>
        <dbReference type="RuleBase" id="RU361156"/>
    </source>
</evidence>
<dbReference type="PANTHER" id="PTHR11802:SF480">
    <property type="entry name" value="CARBOXYPEPTIDASE"/>
    <property type="match status" value="1"/>
</dbReference>
<dbReference type="GO" id="GO:0004185">
    <property type="term" value="F:serine-type carboxypeptidase activity"/>
    <property type="evidence" value="ECO:0007669"/>
    <property type="project" value="UniProtKB-UniRule"/>
</dbReference>
<sequence length="293" mass="33377">LKVFFDRFPEYKNREFFITGESYAGVYVPTLAAELIRRFKNKQMLDVNLVGLAIGNGLISYRSQINSIIDMFYYRGFYGKALVDFGYEFELDIEIIDLKIRSQDQHESRSALNQQHALTRSAEGLLIQGTFPGGQFERLLPCCAFDKKPPSPQPLAYCDFAKYIKFDPHSGSIEPKIFNNKTLQTCADLVVEMSDQIPWAVLSLASNSVTGSKFRDDPYNTNQACYMDMVSAPSLKAHRMQRRFRPLSRHTVDSMVMKGEDEGDETVDWTFTDQGALEDNGHLKVIFELGRGK</sequence>
<accession>A0A0M3J4H4</accession>
<dbReference type="Pfam" id="PF00450">
    <property type="entry name" value="Peptidase_S10"/>
    <property type="match status" value="1"/>
</dbReference>
<keyword evidence="2" id="KW-0378">Hydrolase</keyword>
<dbReference type="PROSITE" id="PS00131">
    <property type="entry name" value="CARBOXYPEPT_SER_SER"/>
    <property type="match status" value="1"/>
</dbReference>
<protein>
    <recommendedName>
        <fullName evidence="2">Carboxypeptidase</fullName>
        <ecNumber evidence="2">3.4.16.-</ecNumber>
    </recommendedName>
</protein>
<dbReference type="GO" id="GO:0006508">
    <property type="term" value="P:proteolysis"/>
    <property type="evidence" value="ECO:0007669"/>
    <property type="project" value="UniProtKB-KW"/>
</dbReference>
<name>A0A0M3J4H4_ANISI</name>
<dbReference type="WBParaSite" id="ASIM_0000244301-mRNA-1">
    <property type="protein sequence ID" value="ASIM_0000244301-mRNA-1"/>
    <property type="gene ID" value="ASIM_0000244301"/>
</dbReference>
<organism evidence="3">
    <name type="scientific">Anisakis simplex</name>
    <name type="common">Herring worm</name>
    <dbReference type="NCBI Taxonomy" id="6269"/>
    <lineage>
        <taxon>Eukaryota</taxon>
        <taxon>Metazoa</taxon>
        <taxon>Ecdysozoa</taxon>
        <taxon>Nematoda</taxon>
        <taxon>Chromadorea</taxon>
        <taxon>Rhabditida</taxon>
        <taxon>Spirurina</taxon>
        <taxon>Ascaridomorpha</taxon>
        <taxon>Ascaridoidea</taxon>
        <taxon>Anisakidae</taxon>
        <taxon>Anisakis</taxon>
        <taxon>Anisakis simplex complex</taxon>
    </lineage>
</organism>
<dbReference type="SUPFAM" id="SSF53474">
    <property type="entry name" value="alpha/beta-Hydrolases"/>
    <property type="match status" value="1"/>
</dbReference>
<dbReference type="InterPro" id="IPR018202">
    <property type="entry name" value="Ser_caboxypep_ser_AS"/>
</dbReference>
<dbReference type="InterPro" id="IPR029058">
    <property type="entry name" value="AB_hydrolase_fold"/>
</dbReference>
<proteinExistence type="inferred from homology"/>
<dbReference type="AlphaFoldDB" id="A0A0M3J4H4"/>
<dbReference type="PANTHER" id="PTHR11802">
    <property type="entry name" value="SERINE PROTEASE FAMILY S10 SERINE CARBOXYPEPTIDASE"/>
    <property type="match status" value="1"/>
</dbReference>